<proteinExistence type="predicted"/>
<name>A0A0A8YU16_ARUDO</name>
<dbReference type="AlphaFoldDB" id="A0A0A8YU16"/>
<protein>
    <submittedName>
        <fullName evidence="1">Uncharacterized protein</fullName>
    </submittedName>
</protein>
<evidence type="ECO:0000313" key="1">
    <source>
        <dbReference type="EMBL" id="JAD28070.1"/>
    </source>
</evidence>
<organism evidence="1">
    <name type="scientific">Arundo donax</name>
    <name type="common">Giant reed</name>
    <name type="synonym">Donax arundinaceus</name>
    <dbReference type="NCBI Taxonomy" id="35708"/>
    <lineage>
        <taxon>Eukaryota</taxon>
        <taxon>Viridiplantae</taxon>
        <taxon>Streptophyta</taxon>
        <taxon>Embryophyta</taxon>
        <taxon>Tracheophyta</taxon>
        <taxon>Spermatophyta</taxon>
        <taxon>Magnoliopsida</taxon>
        <taxon>Liliopsida</taxon>
        <taxon>Poales</taxon>
        <taxon>Poaceae</taxon>
        <taxon>PACMAD clade</taxon>
        <taxon>Arundinoideae</taxon>
        <taxon>Arundineae</taxon>
        <taxon>Arundo</taxon>
    </lineage>
</organism>
<reference evidence="1" key="1">
    <citation type="submission" date="2014-09" db="EMBL/GenBank/DDBJ databases">
        <authorList>
            <person name="Magalhaes I.L.F."/>
            <person name="Oliveira U."/>
            <person name="Santos F.R."/>
            <person name="Vidigal T.H.D.A."/>
            <person name="Brescovit A.D."/>
            <person name="Santos A.J."/>
        </authorList>
    </citation>
    <scope>NUCLEOTIDE SEQUENCE</scope>
    <source>
        <tissue evidence="1">Shoot tissue taken approximately 20 cm above the soil surface</tissue>
    </source>
</reference>
<dbReference type="EMBL" id="GBRH01269825">
    <property type="protein sequence ID" value="JAD28070.1"/>
    <property type="molecule type" value="Transcribed_RNA"/>
</dbReference>
<reference evidence="1" key="2">
    <citation type="journal article" date="2015" name="Data Brief">
        <title>Shoot transcriptome of the giant reed, Arundo donax.</title>
        <authorList>
            <person name="Barrero R.A."/>
            <person name="Guerrero F.D."/>
            <person name="Moolhuijzen P."/>
            <person name="Goolsby J.A."/>
            <person name="Tidwell J."/>
            <person name="Bellgard S.E."/>
            <person name="Bellgard M.I."/>
        </authorList>
    </citation>
    <scope>NUCLEOTIDE SEQUENCE</scope>
    <source>
        <tissue evidence="1">Shoot tissue taken approximately 20 cm above the soil surface</tissue>
    </source>
</reference>
<accession>A0A0A8YU16</accession>
<sequence>MDLGQRISTLFFSSEEHIYSHQTKLFIPLDCGIAFPKSCK</sequence>